<dbReference type="PANTHER" id="PTHR48043:SF159">
    <property type="entry name" value="EG:EG0003.4 PROTEIN-RELATED"/>
    <property type="match status" value="1"/>
</dbReference>
<keyword evidence="5" id="KW-1185">Reference proteome</keyword>
<evidence type="ECO:0000256" key="3">
    <source>
        <dbReference type="ARBA" id="ARBA00022679"/>
    </source>
</evidence>
<dbReference type="InterPro" id="IPR002213">
    <property type="entry name" value="UDP_glucos_trans"/>
</dbReference>
<dbReference type="FunFam" id="3.40.50.2000:FF:000050">
    <property type="entry name" value="UDP-glucuronosyltransferase"/>
    <property type="match status" value="1"/>
</dbReference>
<evidence type="ECO:0000313" key="5">
    <source>
        <dbReference type="Proteomes" id="UP001378592"/>
    </source>
</evidence>
<dbReference type="Proteomes" id="UP001378592">
    <property type="component" value="Unassembled WGS sequence"/>
</dbReference>
<dbReference type="CDD" id="cd03784">
    <property type="entry name" value="GT1_Gtf-like"/>
    <property type="match status" value="1"/>
</dbReference>
<reference evidence="4 5" key="1">
    <citation type="submission" date="2024-03" db="EMBL/GenBank/DDBJ databases">
        <title>The genome assembly and annotation of the cricket Gryllus longicercus Weissman &amp; Gray.</title>
        <authorList>
            <person name="Szrajer S."/>
            <person name="Gray D."/>
            <person name="Ylla G."/>
        </authorList>
    </citation>
    <scope>NUCLEOTIDE SEQUENCE [LARGE SCALE GENOMIC DNA]</scope>
    <source>
        <strain evidence="4">DAG 2021-001</strain>
        <tissue evidence="4">Whole body minus gut</tissue>
    </source>
</reference>
<protein>
    <recommendedName>
        <fullName evidence="6">Glucuronosyltransferase</fullName>
    </recommendedName>
</protein>
<comment type="similarity">
    <text evidence="1">Belongs to the UDP-glycosyltransferase family.</text>
</comment>
<evidence type="ECO:0000256" key="1">
    <source>
        <dbReference type="ARBA" id="ARBA00009995"/>
    </source>
</evidence>
<keyword evidence="3" id="KW-0808">Transferase</keyword>
<sequence>MPESTRESFLKCFSKLKQNVLWKVAYYLPGLPSNVRLGKWFPQSDILAHPNVKLFISNAGLMGAEEATYFGVPMVVIPIMFDQHFNALRLQSAGTTLILDARNITEKSLCSAIDEILQNPEYQENAKRLSVVMKDQPQTPMERAIFWAEYSIRHKGAPHLHSPALNLNFVSTTF</sequence>
<gene>
    <name evidence="4" type="ORF">R5R35_006192</name>
</gene>
<dbReference type="Pfam" id="PF00201">
    <property type="entry name" value="UDPGT"/>
    <property type="match status" value="1"/>
</dbReference>
<keyword evidence="2" id="KW-0328">Glycosyltransferase</keyword>
<organism evidence="4 5">
    <name type="scientific">Gryllus longicercus</name>
    <dbReference type="NCBI Taxonomy" id="2509291"/>
    <lineage>
        <taxon>Eukaryota</taxon>
        <taxon>Metazoa</taxon>
        <taxon>Ecdysozoa</taxon>
        <taxon>Arthropoda</taxon>
        <taxon>Hexapoda</taxon>
        <taxon>Insecta</taxon>
        <taxon>Pterygota</taxon>
        <taxon>Neoptera</taxon>
        <taxon>Polyneoptera</taxon>
        <taxon>Orthoptera</taxon>
        <taxon>Ensifera</taxon>
        <taxon>Gryllidea</taxon>
        <taxon>Grylloidea</taxon>
        <taxon>Gryllidae</taxon>
        <taxon>Gryllinae</taxon>
        <taxon>Gryllus</taxon>
    </lineage>
</organism>
<name>A0AAN9VF08_9ORTH</name>
<dbReference type="AlphaFoldDB" id="A0AAN9VF08"/>
<evidence type="ECO:0008006" key="6">
    <source>
        <dbReference type="Google" id="ProtNLM"/>
    </source>
</evidence>
<evidence type="ECO:0000256" key="2">
    <source>
        <dbReference type="ARBA" id="ARBA00022676"/>
    </source>
</evidence>
<dbReference type="SUPFAM" id="SSF53756">
    <property type="entry name" value="UDP-Glycosyltransferase/glycogen phosphorylase"/>
    <property type="match status" value="1"/>
</dbReference>
<dbReference type="EMBL" id="JAZDUA010000224">
    <property type="protein sequence ID" value="KAK7863665.1"/>
    <property type="molecule type" value="Genomic_DNA"/>
</dbReference>
<proteinExistence type="inferred from homology"/>
<accession>A0AAN9VF08</accession>
<dbReference type="GO" id="GO:0008194">
    <property type="term" value="F:UDP-glycosyltransferase activity"/>
    <property type="evidence" value="ECO:0007669"/>
    <property type="project" value="InterPro"/>
</dbReference>
<evidence type="ECO:0000313" key="4">
    <source>
        <dbReference type="EMBL" id="KAK7863665.1"/>
    </source>
</evidence>
<dbReference type="PANTHER" id="PTHR48043">
    <property type="entry name" value="EG:EG0003.4 PROTEIN-RELATED"/>
    <property type="match status" value="1"/>
</dbReference>
<dbReference type="InterPro" id="IPR050271">
    <property type="entry name" value="UDP-glycosyltransferase"/>
</dbReference>
<dbReference type="Gene3D" id="3.40.50.2000">
    <property type="entry name" value="Glycogen Phosphorylase B"/>
    <property type="match status" value="1"/>
</dbReference>
<comment type="caution">
    <text evidence="4">The sequence shown here is derived from an EMBL/GenBank/DDBJ whole genome shotgun (WGS) entry which is preliminary data.</text>
</comment>